<gene>
    <name evidence="1" type="ORF">QFC21_005867</name>
</gene>
<evidence type="ECO:0000313" key="1">
    <source>
        <dbReference type="EMBL" id="KAJ9094710.1"/>
    </source>
</evidence>
<proteinExistence type="predicted"/>
<protein>
    <submittedName>
        <fullName evidence="1">Uncharacterized protein</fullName>
    </submittedName>
</protein>
<name>A0ACC2V724_9TREE</name>
<keyword evidence="2" id="KW-1185">Reference proteome</keyword>
<sequence>MIVEVVGALAYTLHEAGVDPLLICQFRFSFAQVLDDIYPARTESPYGASASIHKRLEENSIEYLILSTCSSSLPLLKESILRSTVHVICVVHHSGPDVYHKQKKDWTPLAEQGRLTLLLLGHHVALEIKKDVEGWAEQEESYIWENLPVHVLLPKSILQDAGVWGYERVDAGSPAVPKTGSDASPFQLLLLGQRSKYSSLTIPVELENVIQIHEGLAYPEFYAMIAASVPVLGSSRLLRAYSYLNGPAVLLRDISESEISALRRIRSKSAWRRAEDVPAAAQWQTLHDDILAVNLDMWRRVLI</sequence>
<organism evidence="1 2">
    <name type="scientific">Naganishia friedmannii</name>
    <dbReference type="NCBI Taxonomy" id="89922"/>
    <lineage>
        <taxon>Eukaryota</taxon>
        <taxon>Fungi</taxon>
        <taxon>Dikarya</taxon>
        <taxon>Basidiomycota</taxon>
        <taxon>Agaricomycotina</taxon>
        <taxon>Tremellomycetes</taxon>
        <taxon>Filobasidiales</taxon>
        <taxon>Filobasidiaceae</taxon>
        <taxon>Naganishia</taxon>
    </lineage>
</organism>
<comment type="caution">
    <text evidence="1">The sequence shown here is derived from an EMBL/GenBank/DDBJ whole genome shotgun (WGS) entry which is preliminary data.</text>
</comment>
<evidence type="ECO:0000313" key="2">
    <source>
        <dbReference type="Proteomes" id="UP001227268"/>
    </source>
</evidence>
<reference evidence="1" key="1">
    <citation type="submission" date="2023-04" db="EMBL/GenBank/DDBJ databases">
        <title>Draft Genome sequencing of Naganishia species isolated from polar environments using Oxford Nanopore Technology.</title>
        <authorList>
            <person name="Leo P."/>
            <person name="Venkateswaran K."/>
        </authorList>
    </citation>
    <scope>NUCLEOTIDE SEQUENCE</scope>
    <source>
        <strain evidence="1">MNA-CCFEE 5423</strain>
    </source>
</reference>
<dbReference type="Proteomes" id="UP001227268">
    <property type="component" value="Unassembled WGS sequence"/>
</dbReference>
<dbReference type="EMBL" id="JASBWT010000024">
    <property type="protein sequence ID" value="KAJ9094710.1"/>
    <property type="molecule type" value="Genomic_DNA"/>
</dbReference>
<accession>A0ACC2V724</accession>